<dbReference type="GO" id="GO:0006261">
    <property type="term" value="P:DNA-templated DNA replication"/>
    <property type="evidence" value="ECO:0000318"/>
    <property type="project" value="GO_Central"/>
</dbReference>
<evidence type="ECO:0000259" key="9">
    <source>
        <dbReference type="Pfam" id="PF24817"/>
    </source>
</evidence>
<feature type="domain" description="WDHD1/CFT4 helical bundle" evidence="8">
    <location>
        <begin position="714"/>
        <end position="779"/>
    </location>
</feature>
<dbReference type="GeneID" id="6758547"/>
<feature type="domain" description="WDHD1/CFT4 second beta-propeller" evidence="7">
    <location>
        <begin position="400"/>
        <end position="684"/>
    </location>
</feature>
<dbReference type="InterPro" id="IPR048591">
    <property type="entry name" value="WDHD1/CFT4_hel"/>
</dbReference>
<dbReference type="PROSITE" id="PS50082">
    <property type="entry name" value="WD_REPEATS_2"/>
    <property type="match status" value="2"/>
</dbReference>
<dbReference type="InterPro" id="IPR022100">
    <property type="entry name" value="WDHD1/CFT4_beta-prop_2nd"/>
</dbReference>
<dbReference type="PANTHER" id="PTHR19932:SF10">
    <property type="entry name" value="WD REPEAT AND HMG-BOX DNA-BINDING PROTEIN 1"/>
    <property type="match status" value="1"/>
</dbReference>
<dbReference type="CDD" id="cd00200">
    <property type="entry name" value="WD40"/>
    <property type="match status" value="1"/>
</dbReference>
<dbReference type="Gene3D" id="2.130.10.10">
    <property type="entry name" value="YVTN repeat-like/Quinoprotein amine dehydrogenase"/>
    <property type="match status" value="2"/>
</dbReference>
<dbReference type="OrthoDB" id="427368at2759"/>
<evidence type="ECO:0000313" key="10">
    <source>
        <dbReference type="EMBL" id="EDV20225.1"/>
    </source>
</evidence>
<dbReference type="CTD" id="6758547"/>
<gene>
    <name evidence="10" type="ORF">TRIADDRAFT_32433</name>
</gene>
<reference evidence="10 11" key="1">
    <citation type="journal article" date="2008" name="Nature">
        <title>The Trichoplax genome and the nature of placozoans.</title>
        <authorList>
            <person name="Srivastava M."/>
            <person name="Begovic E."/>
            <person name="Chapman J."/>
            <person name="Putnam N.H."/>
            <person name="Hellsten U."/>
            <person name="Kawashima T."/>
            <person name="Kuo A."/>
            <person name="Mitros T."/>
            <person name="Salamov A."/>
            <person name="Carpenter M.L."/>
            <person name="Signorovitch A.Y."/>
            <person name="Moreno M.A."/>
            <person name="Kamm K."/>
            <person name="Grimwood J."/>
            <person name="Schmutz J."/>
            <person name="Shapiro H."/>
            <person name="Grigoriev I.V."/>
            <person name="Buss L.W."/>
            <person name="Schierwater B."/>
            <person name="Dellaporta S.L."/>
            <person name="Rokhsar D.S."/>
        </authorList>
    </citation>
    <scope>NUCLEOTIDE SEQUENCE [LARGE SCALE GENOMIC DNA]</scope>
    <source>
        <strain evidence="10 11">Grell-BS-1999</strain>
    </source>
</reference>
<dbReference type="GO" id="GO:0000278">
    <property type="term" value="P:mitotic cell cycle"/>
    <property type="evidence" value="ECO:0000318"/>
    <property type="project" value="GO_Central"/>
</dbReference>
<dbReference type="InterPro" id="IPR036322">
    <property type="entry name" value="WD40_repeat_dom_sf"/>
</dbReference>
<dbReference type="FunCoup" id="B3SAW3">
    <property type="interactions" value="1845"/>
</dbReference>
<evidence type="ECO:0000256" key="6">
    <source>
        <dbReference type="SAM" id="MobiDB-lite"/>
    </source>
</evidence>
<name>B3SAW3_TRIAD</name>
<dbReference type="InterPro" id="IPR015943">
    <property type="entry name" value="WD40/YVTN_repeat-like_dom_sf"/>
</dbReference>
<dbReference type="InterPro" id="IPR001680">
    <property type="entry name" value="WD40_rpt"/>
</dbReference>
<dbReference type="KEGG" id="tad:TRIADDRAFT_32433"/>
<protein>
    <submittedName>
        <fullName evidence="10">Uncharacterized protein</fullName>
    </submittedName>
</protein>
<dbReference type="PhylomeDB" id="B3SAW3"/>
<dbReference type="Pfam" id="PF12341">
    <property type="entry name" value="Mcl1_mid"/>
    <property type="match status" value="1"/>
</dbReference>
<dbReference type="GO" id="GO:0043596">
    <property type="term" value="C:nuclear replication fork"/>
    <property type="evidence" value="ECO:0000318"/>
    <property type="project" value="GO_Central"/>
</dbReference>
<feature type="domain" description="WDHD1 first WD40" evidence="9">
    <location>
        <begin position="9"/>
        <end position="298"/>
    </location>
</feature>
<dbReference type="Pfam" id="PF24817">
    <property type="entry name" value="WD40_WDHD1_1st"/>
    <property type="match status" value="1"/>
</dbReference>
<dbReference type="OMA" id="RYAHTNG"/>
<organism evidence="10 11">
    <name type="scientific">Trichoplax adhaerens</name>
    <name type="common">Trichoplax reptans</name>
    <dbReference type="NCBI Taxonomy" id="10228"/>
    <lineage>
        <taxon>Eukaryota</taxon>
        <taxon>Metazoa</taxon>
        <taxon>Placozoa</taxon>
        <taxon>Uniplacotomia</taxon>
        <taxon>Trichoplacea</taxon>
        <taxon>Trichoplacidae</taxon>
        <taxon>Trichoplax</taxon>
    </lineage>
</organism>
<dbReference type="Proteomes" id="UP000009022">
    <property type="component" value="Unassembled WGS sequence"/>
</dbReference>
<evidence type="ECO:0000259" key="8">
    <source>
        <dbReference type="Pfam" id="PF20946"/>
    </source>
</evidence>
<dbReference type="EMBL" id="DS985262">
    <property type="protein sequence ID" value="EDV20225.1"/>
    <property type="molecule type" value="Genomic_DNA"/>
</dbReference>
<dbReference type="eggNOG" id="KOG1274">
    <property type="taxonomic scope" value="Eukaryota"/>
</dbReference>
<keyword evidence="3" id="KW-0677">Repeat</keyword>
<evidence type="ECO:0000256" key="4">
    <source>
        <dbReference type="ARBA" id="ARBA00023242"/>
    </source>
</evidence>
<evidence type="ECO:0000256" key="3">
    <source>
        <dbReference type="ARBA" id="ARBA00022737"/>
    </source>
</evidence>
<dbReference type="GO" id="GO:0006281">
    <property type="term" value="P:DNA repair"/>
    <property type="evidence" value="ECO:0000318"/>
    <property type="project" value="GO_Central"/>
</dbReference>
<keyword evidence="2 5" id="KW-0853">WD repeat</keyword>
<dbReference type="InParanoid" id="B3SAW3"/>
<dbReference type="InterPro" id="IPR057646">
    <property type="entry name" value="WD40_WDHD1_1st"/>
</dbReference>
<keyword evidence="11" id="KW-1185">Reference proteome</keyword>
<dbReference type="GO" id="GO:0003682">
    <property type="term" value="F:chromatin binding"/>
    <property type="evidence" value="ECO:0000318"/>
    <property type="project" value="GO_Central"/>
</dbReference>
<evidence type="ECO:0000256" key="5">
    <source>
        <dbReference type="PROSITE-ProRule" id="PRU00221"/>
    </source>
</evidence>
<dbReference type="PROSITE" id="PS00678">
    <property type="entry name" value="WD_REPEATS_1"/>
    <property type="match status" value="2"/>
</dbReference>
<dbReference type="HOGENOM" id="CLU_004219_3_0_1"/>
<feature type="region of interest" description="Disordered" evidence="6">
    <location>
        <begin position="823"/>
        <end position="843"/>
    </location>
</feature>
<evidence type="ECO:0000313" key="11">
    <source>
        <dbReference type="Proteomes" id="UP000009022"/>
    </source>
</evidence>
<evidence type="ECO:0000259" key="7">
    <source>
        <dbReference type="Pfam" id="PF12341"/>
    </source>
</evidence>
<accession>B3SAW3</accession>
<evidence type="ECO:0000256" key="1">
    <source>
        <dbReference type="ARBA" id="ARBA00004123"/>
    </source>
</evidence>
<dbReference type="SMART" id="SM00320">
    <property type="entry name" value="WD40"/>
    <property type="match status" value="6"/>
</dbReference>
<dbReference type="Pfam" id="PF20946">
    <property type="entry name" value="Ctf4_C"/>
    <property type="match status" value="1"/>
</dbReference>
<comment type="subcellular location">
    <subcellularLocation>
        <location evidence="1">Nucleus</location>
    </subcellularLocation>
</comment>
<evidence type="ECO:0000256" key="2">
    <source>
        <dbReference type="ARBA" id="ARBA00022574"/>
    </source>
</evidence>
<dbReference type="STRING" id="10228.B3SAW3"/>
<dbReference type="AlphaFoldDB" id="B3SAW3"/>
<dbReference type="SUPFAM" id="SSF50993">
    <property type="entry name" value="Peptidase/esterase 'gauge' domain"/>
    <property type="match status" value="1"/>
</dbReference>
<feature type="repeat" description="WD" evidence="5">
    <location>
        <begin position="131"/>
        <end position="172"/>
    </location>
</feature>
<dbReference type="PANTHER" id="PTHR19932">
    <property type="entry name" value="WD REPEAT AND HMG-BOX DNA BINDING PROTEIN"/>
    <property type="match status" value="1"/>
</dbReference>
<sequence>MVIVKECMRFAHSEGHTDVCYSSNGEHLATAGSDGDVRIYHGHDDDDPVSVGVKHPVNSIAVKNNFLVAVGESNSVWMYSFPTGTPDGIVTRFTAQVSHVTFNQHGDKVAAGAEDFEIKVVSVNNYNNHTLTGHEAPILTVAFDPTDSYLVSSSCDGTVKIWDMKTYDCSHSLSILPKCNDISATKSFCRLAWQPKSGELLAIPIDCAIELYKRSSWKKIGNLSENGHENIISTLVWSPNGKYLASAGDDGVIIIWNVSREEVIDKVTHDKNLKITGLSWHPSANEIAYTDIEGQLGICSNIIPEDLLKKSSEKRKIHQTLKKDADDDVNNGIDLKDIDSLDDEMVLDQQKRCKRSNFVIDSAEEEDDNISMRKVTHNLFFEVATVRRQPKPVAITLQREFQPGSTPKYLNHRIMMWNSVGVVHHHTEDDLSSIDVEFHDVTTHHALHIANHLNHSLAALSSQALLLASEGNDSMASTLVCLHFSTWDNSKEWSTTMPEKEIIKAIAAGKTWVAAATDNFNVRIYSISGIQLGIFTLAGPVVAMSGHDDIIMVVYHAGVPFDNNQRFNVKIIDAKKGRSIYKYLEPALPITPGSKLSWLGFSDEGVPVTYDTAGIVRVLQKSYGYSWIPVLNARQLSKNKSDTYWAIGLNGNSRQLRCILCKASAYPSTVPRPVATVLPLQIPLCEINTDKSSLEERYLWNNNAKFMKLHDGNNVKEQNATIMKLFALACKSDREFRAAELCELLSDEHTISLAIKYAARNRRMALSQKLEDIYQRRMELGDNLEIEEDEEEEEEGGGNFLEPPRRKFFSDLSALSREYASPLTKRNEELQTDNGSGIVSHKKNSRTTENELVIISKIFLVHFRNISDITFL</sequence>
<dbReference type="SUPFAM" id="SSF50978">
    <property type="entry name" value="WD40 repeat-like"/>
    <property type="match status" value="1"/>
</dbReference>
<proteinExistence type="predicted"/>
<dbReference type="RefSeq" id="XP_002117386.1">
    <property type="nucleotide sequence ID" value="XM_002117350.1"/>
</dbReference>
<dbReference type="PROSITE" id="PS50294">
    <property type="entry name" value="WD_REPEATS_REGION"/>
    <property type="match status" value="2"/>
</dbReference>
<dbReference type="InterPro" id="IPR019775">
    <property type="entry name" value="WD40_repeat_CS"/>
</dbReference>
<keyword evidence="4" id="KW-0539">Nucleus</keyword>
<feature type="repeat" description="WD" evidence="5">
    <location>
        <begin position="225"/>
        <end position="266"/>
    </location>
</feature>